<sequence length="244" mass="27009">MLKARIWIPLFVVLYLLFALVNTPVSFIWRQVSPHLQVRNIKLSNLNGTLWQGSGNISFNREMATVKWQINPASLLMARVAGDITITNPVADVSGHLSAGFSGFKVNDLHGYLEDKLVNPYLTGYKLSVSGRLWVETVSLQGTYTGVVSDINAKANWTGGNVSYPVGRDMHTRDIPAMDIIATPVADKTTFSIRDKEAKPIVSGELQADGWMTVNIHKHIVEVAKEAWPTGNQDVIFSSKQKVF</sequence>
<evidence type="ECO:0000313" key="11">
    <source>
        <dbReference type="EMBL" id="AJQ96530.1"/>
    </source>
</evidence>
<proteinExistence type="inferred from homology"/>
<keyword evidence="7" id="KW-0812">Transmembrane</keyword>
<keyword evidence="4" id="KW-0813">Transport</keyword>
<accession>A0A0C5VB07</accession>
<evidence type="ECO:0000256" key="9">
    <source>
        <dbReference type="ARBA" id="ARBA00023136"/>
    </source>
</evidence>
<comment type="similarity">
    <text evidence="2">Belongs to the GSP N family.</text>
</comment>
<evidence type="ECO:0000256" key="10">
    <source>
        <dbReference type="ARBA" id="ARBA00030772"/>
    </source>
</evidence>
<organism evidence="11 12">
    <name type="scientific">Gynuella sunshinyii YC6258</name>
    <dbReference type="NCBI Taxonomy" id="1445510"/>
    <lineage>
        <taxon>Bacteria</taxon>
        <taxon>Pseudomonadati</taxon>
        <taxon>Pseudomonadota</taxon>
        <taxon>Gammaproteobacteria</taxon>
        <taxon>Oceanospirillales</taxon>
        <taxon>Saccharospirillaceae</taxon>
        <taxon>Gynuella</taxon>
    </lineage>
</organism>
<gene>
    <name evidence="11" type="ORF">YC6258_04498</name>
</gene>
<dbReference type="InterPro" id="IPR022792">
    <property type="entry name" value="T2SS_protein-GspN"/>
</dbReference>
<keyword evidence="6" id="KW-0997">Cell inner membrane</keyword>
<dbReference type="GO" id="GO:0015627">
    <property type="term" value="C:type II protein secretion system complex"/>
    <property type="evidence" value="ECO:0007669"/>
    <property type="project" value="InterPro"/>
</dbReference>
<dbReference type="STRING" id="1445510.YC6258_04498"/>
<evidence type="ECO:0000256" key="8">
    <source>
        <dbReference type="ARBA" id="ARBA00022927"/>
    </source>
</evidence>
<evidence type="ECO:0000256" key="1">
    <source>
        <dbReference type="ARBA" id="ARBA00004533"/>
    </source>
</evidence>
<keyword evidence="9" id="KW-0472">Membrane</keyword>
<dbReference type="KEGG" id="gsn:YC6258_04498"/>
<protein>
    <recommendedName>
        <fullName evidence="3">Type II secretion system protein N</fullName>
    </recommendedName>
    <alternativeName>
        <fullName evidence="10">General secretion pathway protein N</fullName>
    </alternativeName>
</protein>
<dbReference type="GO" id="GO:0015628">
    <property type="term" value="P:protein secretion by the type II secretion system"/>
    <property type="evidence" value="ECO:0007669"/>
    <property type="project" value="InterPro"/>
</dbReference>
<keyword evidence="12" id="KW-1185">Reference proteome</keyword>
<evidence type="ECO:0000313" key="12">
    <source>
        <dbReference type="Proteomes" id="UP000032266"/>
    </source>
</evidence>
<dbReference type="GO" id="GO:0005886">
    <property type="term" value="C:plasma membrane"/>
    <property type="evidence" value="ECO:0007669"/>
    <property type="project" value="UniProtKB-SubCell"/>
</dbReference>
<keyword evidence="5" id="KW-1003">Cell membrane</keyword>
<dbReference type="RefSeq" id="WP_044618522.1">
    <property type="nucleotide sequence ID" value="NZ_CP007142.1"/>
</dbReference>
<dbReference type="Pfam" id="PF01203">
    <property type="entry name" value="T2SSN"/>
    <property type="match status" value="1"/>
</dbReference>
<dbReference type="OrthoDB" id="6359046at2"/>
<reference evidence="11 12" key="1">
    <citation type="submission" date="2014-01" db="EMBL/GenBank/DDBJ databases">
        <title>Full genme sequencing of cellulolytic bacterium Gynuella sunshinyii YC6258T gen. nov., sp. nov.</title>
        <authorList>
            <person name="Khan H."/>
            <person name="Chung E.J."/>
            <person name="Chung Y.R."/>
        </authorList>
    </citation>
    <scope>NUCLEOTIDE SEQUENCE [LARGE SCALE GENOMIC DNA]</scope>
    <source>
        <strain evidence="11 12">YC6258</strain>
    </source>
</reference>
<evidence type="ECO:0000256" key="2">
    <source>
        <dbReference type="ARBA" id="ARBA00007208"/>
    </source>
</evidence>
<dbReference type="EMBL" id="CP007142">
    <property type="protein sequence ID" value="AJQ96530.1"/>
    <property type="molecule type" value="Genomic_DNA"/>
</dbReference>
<evidence type="ECO:0000256" key="7">
    <source>
        <dbReference type="ARBA" id="ARBA00022692"/>
    </source>
</evidence>
<dbReference type="Proteomes" id="UP000032266">
    <property type="component" value="Chromosome"/>
</dbReference>
<dbReference type="HOGENOM" id="CLU_093490_0_0_6"/>
<evidence type="ECO:0000256" key="3">
    <source>
        <dbReference type="ARBA" id="ARBA00021563"/>
    </source>
</evidence>
<keyword evidence="8" id="KW-0653">Protein transport</keyword>
<dbReference type="AlphaFoldDB" id="A0A0C5VB07"/>
<comment type="subcellular location">
    <subcellularLocation>
        <location evidence="1">Cell inner membrane</location>
    </subcellularLocation>
</comment>
<evidence type="ECO:0000256" key="5">
    <source>
        <dbReference type="ARBA" id="ARBA00022475"/>
    </source>
</evidence>
<name>A0A0C5VB07_9GAMM</name>
<evidence type="ECO:0000256" key="6">
    <source>
        <dbReference type="ARBA" id="ARBA00022519"/>
    </source>
</evidence>
<evidence type="ECO:0000256" key="4">
    <source>
        <dbReference type="ARBA" id="ARBA00022448"/>
    </source>
</evidence>